<evidence type="ECO:0000256" key="2">
    <source>
        <dbReference type="ARBA" id="ARBA00007524"/>
    </source>
</evidence>
<organism evidence="7 8">
    <name type="scientific">Candidatus Portnoybacteria bacterium RBG_19FT_COMBO_36_7</name>
    <dbReference type="NCBI Taxonomy" id="1801992"/>
    <lineage>
        <taxon>Bacteria</taxon>
        <taxon>Candidatus Portnoyibacteriota</taxon>
    </lineage>
</organism>
<feature type="transmembrane region" description="Helical" evidence="6">
    <location>
        <begin position="135"/>
        <end position="158"/>
    </location>
</feature>
<dbReference type="GO" id="GO:0033013">
    <property type="term" value="P:tetrapyrrole metabolic process"/>
    <property type="evidence" value="ECO:0007669"/>
    <property type="project" value="UniProtKB-ARBA"/>
</dbReference>
<evidence type="ECO:0000256" key="6">
    <source>
        <dbReference type="SAM" id="Phobius"/>
    </source>
</evidence>
<proteinExistence type="inferred from homology"/>
<feature type="transmembrane region" description="Helical" evidence="6">
    <location>
        <begin position="107"/>
        <end position="128"/>
    </location>
</feature>
<feature type="transmembrane region" description="Helical" evidence="6">
    <location>
        <begin position="49"/>
        <end position="70"/>
    </location>
</feature>
<dbReference type="Gene3D" id="1.20.1260.100">
    <property type="entry name" value="TspO/MBR protein"/>
    <property type="match status" value="1"/>
</dbReference>
<feature type="transmembrane region" description="Helical" evidence="6">
    <location>
        <begin position="82"/>
        <end position="101"/>
    </location>
</feature>
<accession>A0A1G2F9Z3</accession>
<keyword evidence="4 6" id="KW-1133">Transmembrane helix</keyword>
<dbReference type="CDD" id="cd15904">
    <property type="entry name" value="TSPO_MBR"/>
    <property type="match status" value="1"/>
</dbReference>
<dbReference type="EMBL" id="MHMW01000006">
    <property type="protein sequence ID" value="OGZ34582.1"/>
    <property type="molecule type" value="Genomic_DNA"/>
</dbReference>
<evidence type="ECO:0000313" key="7">
    <source>
        <dbReference type="EMBL" id="OGZ34582.1"/>
    </source>
</evidence>
<reference evidence="7 8" key="1">
    <citation type="journal article" date="2016" name="Nat. Commun.">
        <title>Thousands of microbial genomes shed light on interconnected biogeochemical processes in an aquifer system.</title>
        <authorList>
            <person name="Anantharaman K."/>
            <person name="Brown C.T."/>
            <person name="Hug L.A."/>
            <person name="Sharon I."/>
            <person name="Castelle C.J."/>
            <person name="Probst A.J."/>
            <person name="Thomas B.C."/>
            <person name="Singh A."/>
            <person name="Wilkins M.J."/>
            <person name="Karaoz U."/>
            <person name="Brodie E.L."/>
            <person name="Williams K.H."/>
            <person name="Hubbard S.S."/>
            <person name="Banfield J.F."/>
        </authorList>
    </citation>
    <scope>NUCLEOTIDE SEQUENCE [LARGE SCALE GENOMIC DNA]</scope>
</reference>
<evidence type="ECO:0000256" key="4">
    <source>
        <dbReference type="ARBA" id="ARBA00022989"/>
    </source>
</evidence>
<dbReference type="FunFam" id="1.20.1260.100:FF:000001">
    <property type="entry name" value="translocator protein 2"/>
    <property type="match status" value="1"/>
</dbReference>
<dbReference type="InterPro" id="IPR004307">
    <property type="entry name" value="TspO_MBR"/>
</dbReference>
<keyword evidence="5 6" id="KW-0472">Membrane</keyword>
<dbReference type="Proteomes" id="UP000179099">
    <property type="component" value="Unassembled WGS sequence"/>
</dbReference>
<dbReference type="InterPro" id="IPR038330">
    <property type="entry name" value="TspO/MBR-related_sf"/>
</dbReference>
<keyword evidence="3 6" id="KW-0812">Transmembrane</keyword>
<dbReference type="GO" id="GO:0016020">
    <property type="term" value="C:membrane"/>
    <property type="evidence" value="ECO:0007669"/>
    <property type="project" value="UniProtKB-SubCell"/>
</dbReference>
<comment type="similarity">
    <text evidence="2">Belongs to the TspO/BZRP family.</text>
</comment>
<comment type="subcellular location">
    <subcellularLocation>
        <location evidence="1">Membrane</location>
        <topology evidence="1">Multi-pass membrane protein</topology>
    </subcellularLocation>
</comment>
<evidence type="ECO:0000256" key="1">
    <source>
        <dbReference type="ARBA" id="ARBA00004141"/>
    </source>
</evidence>
<name>A0A1G2F9Z3_9BACT</name>
<evidence type="ECO:0000256" key="5">
    <source>
        <dbReference type="ARBA" id="ARBA00023136"/>
    </source>
</evidence>
<dbReference type="PANTHER" id="PTHR10057:SF0">
    <property type="entry name" value="TRANSLOCATOR PROTEIN"/>
    <property type="match status" value="1"/>
</dbReference>
<protein>
    <submittedName>
        <fullName evidence="7">TspO protein</fullName>
    </submittedName>
</protein>
<feature type="transmembrane region" description="Helical" evidence="6">
    <location>
        <begin position="7"/>
        <end position="29"/>
    </location>
</feature>
<dbReference type="PIRSF" id="PIRSF005859">
    <property type="entry name" value="PBR"/>
    <property type="match status" value="1"/>
</dbReference>
<gene>
    <name evidence="7" type="ORF">A2Y98_02150</name>
</gene>
<dbReference type="PANTHER" id="PTHR10057">
    <property type="entry name" value="PERIPHERAL-TYPE BENZODIAZEPINE RECEPTOR"/>
    <property type="match status" value="1"/>
</dbReference>
<dbReference type="STRING" id="1801992.A2Y98_02150"/>
<evidence type="ECO:0000256" key="3">
    <source>
        <dbReference type="ARBA" id="ARBA00022692"/>
    </source>
</evidence>
<evidence type="ECO:0000313" key="8">
    <source>
        <dbReference type="Proteomes" id="UP000179099"/>
    </source>
</evidence>
<sequence length="160" mass="18235">MGKGIKIFKLAVSILVCQGAGIIGSFFTLPAISTWYTTLLKPGFNPPNWIFAPVWTLLFLLMGISLYLIWNRGLRDKETKKAIFIFGVQLILNMIWSVLFFGLQSPLYAFIEIIILWFAILLTIISFYKIFKAAAYLLLPYILWVTFASALNFSILILNL</sequence>
<dbReference type="AlphaFoldDB" id="A0A1G2F9Z3"/>
<dbReference type="Pfam" id="PF03073">
    <property type="entry name" value="TspO_MBR"/>
    <property type="match status" value="1"/>
</dbReference>
<comment type="caution">
    <text evidence="7">The sequence shown here is derived from an EMBL/GenBank/DDBJ whole genome shotgun (WGS) entry which is preliminary data.</text>
</comment>